<feature type="transmembrane region" description="Helical" evidence="1">
    <location>
        <begin position="20"/>
        <end position="38"/>
    </location>
</feature>
<reference evidence="2 3" key="1">
    <citation type="submission" date="2024-03" db="EMBL/GenBank/DDBJ databases">
        <title>Novel species of the genus Variovorax.</title>
        <authorList>
            <person name="Liu Q."/>
            <person name="Xin Y.-H."/>
        </authorList>
    </citation>
    <scope>NUCLEOTIDE SEQUENCE [LARGE SCALE GENOMIC DNA]</scope>
    <source>
        <strain evidence="2 3">KACC 18900</strain>
    </source>
</reference>
<accession>A0ABU8WUP1</accession>
<keyword evidence="1" id="KW-1133">Transmembrane helix</keyword>
<organism evidence="2 3">
    <name type="scientific">Variovorax rhizosphaerae</name>
    <dbReference type="NCBI Taxonomy" id="1836200"/>
    <lineage>
        <taxon>Bacteria</taxon>
        <taxon>Pseudomonadati</taxon>
        <taxon>Pseudomonadota</taxon>
        <taxon>Betaproteobacteria</taxon>
        <taxon>Burkholderiales</taxon>
        <taxon>Comamonadaceae</taxon>
        <taxon>Variovorax</taxon>
    </lineage>
</organism>
<keyword evidence="1" id="KW-0472">Membrane</keyword>
<dbReference type="Proteomes" id="UP001385892">
    <property type="component" value="Unassembled WGS sequence"/>
</dbReference>
<evidence type="ECO:0000313" key="3">
    <source>
        <dbReference type="Proteomes" id="UP001385892"/>
    </source>
</evidence>
<protein>
    <submittedName>
        <fullName evidence="2">Uncharacterized protein</fullName>
    </submittedName>
</protein>
<comment type="caution">
    <text evidence="2">The sequence shown here is derived from an EMBL/GenBank/DDBJ whole genome shotgun (WGS) entry which is preliminary data.</text>
</comment>
<evidence type="ECO:0000256" key="1">
    <source>
        <dbReference type="SAM" id="Phobius"/>
    </source>
</evidence>
<keyword evidence="3" id="KW-1185">Reference proteome</keyword>
<feature type="transmembrane region" description="Helical" evidence="1">
    <location>
        <begin position="58"/>
        <end position="76"/>
    </location>
</feature>
<feature type="transmembrane region" description="Helical" evidence="1">
    <location>
        <begin position="82"/>
        <end position="105"/>
    </location>
</feature>
<gene>
    <name evidence="2" type="ORF">WKW82_31790</name>
</gene>
<dbReference type="EMBL" id="JBBKZT010000021">
    <property type="protein sequence ID" value="MEJ8851256.1"/>
    <property type="molecule type" value="Genomic_DNA"/>
</dbReference>
<evidence type="ECO:0000313" key="2">
    <source>
        <dbReference type="EMBL" id="MEJ8851256.1"/>
    </source>
</evidence>
<proteinExistence type="predicted"/>
<dbReference type="RefSeq" id="WP_340346818.1">
    <property type="nucleotide sequence ID" value="NZ_JBBKZT010000021.1"/>
</dbReference>
<sequence length="117" mass="12774">MTVPVILKESLSLSTVEIKALLFLVFSVIGIIFLFRFFRNHEPKLEAPSSISGVAKPFRYTGISLVATGFIVFLGSKSGFIQIFPFAGQIFIVIGFGFYGGSLAAKIRPTKSSQPPR</sequence>
<name>A0ABU8WUP1_9BURK</name>
<keyword evidence="1" id="KW-0812">Transmembrane</keyword>